<protein>
    <submittedName>
        <fullName evidence="4">3-carboxy-cis,cis-muconate cycloisomerase</fullName>
    </submittedName>
</protein>
<dbReference type="InterPro" id="IPR022761">
    <property type="entry name" value="Fumarate_lyase_N"/>
</dbReference>
<dbReference type="PANTHER" id="PTHR43172">
    <property type="entry name" value="ADENYLOSUCCINATE LYASE"/>
    <property type="match status" value="1"/>
</dbReference>
<gene>
    <name evidence="4" type="ORF">J5X75_26740</name>
</gene>
<organism evidence="4 5">
    <name type="scientific">Actinoplanes flavus</name>
    <dbReference type="NCBI Taxonomy" id="2820290"/>
    <lineage>
        <taxon>Bacteria</taxon>
        <taxon>Bacillati</taxon>
        <taxon>Actinomycetota</taxon>
        <taxon>Actinomycetes</taxon>
        <taxon>Micromonosporales</taxon>
        <taxon>Micromonosporaceae</taxon>
        <taxon>Actinoplanes</taxon>
    </lineage>
</organism>
<sequence>MSDLLWPGDERAGDIFTDTAVCAAMVRVEAAWLAALVLHGVASPDAHDDLDGLIGPDDTAAVAAGAESGGNPLIPLLELLRERLGARNPAAASWLHRGLTSQDVVDTGLVLCLRDAADRIGDDLAAQAAVLSRLAGEHRDTPMAGRTLTQHAVPITFGLKAAGWLTGVLDARDRLTAASDLPLQVGGAVGSLAAPVALAGSPLVVADLIETTAETLGLPVRDPWHTARAPLTGLADALVTCTDAWGRIANDVLAGARPEIHELSEGTVAGRGGSSAMPNKQNPVLSVLVKRAALAAPPLAATVHAGAAAAVDERPDGGWHVEWATLRTLARRTVTAGSQTAELLAGLQVETAWMTANLAAARPGIDAEQRSINPGAASGEPYPGATGRIIDAAVARASAVPLNKRGEGPDC</sequence>
<dbReference type="Gene3D" id="1.20.200.10">
    <property type="entry name" value="Fumarase/aspartase (Central domain)"/>
    <property type="match status" value="1"/>
</dbReference>
<name>A0ABS3UQQ6_9ACTN</name>
<dbReference type="RefSeq" id="WP_208470268.1">
    <property type="nucleotide sequence ID" value="NZ_JAGFNS010000019.1"/>
</dbReference>
<dbReference type="PANTHER" id="PTHR43172:SF2">
    <property type="entry name" value="ADENYLOSUCCINATE LYASE C-TERMINAL DOMAIN-CONTAINING PROTEIN"/>
    <property type="match status" value="1"/>
</dbReference>
<comment type="caution">
    <text evidence="4">The sequence shown here is derived from an EMBL/GenBank/DDBJ whole genome shotgun (WGS) entry which is preliminary data.</text>
</comment>
<dbReference type="InterPro" id="IPR008948">
    <property type="entry name" value="L-Aspartase-like"/>
</dbReference>
<reference evidence="4 5" key="1">
    <citation type="submission" date="2021-03" db="EMBL/GenBank/DDBJ databases">
        <title>Actinoplanes flavus sp. nov., a novel actinomycete isolated from Coconut Palm rhizosphere soil.</title>
        <authorList>
            <person name="Luo X."/>
        </authorList>
    </citation>
    <scope>NUCLEOTIDE SEQUENCE [LARGE SCALE GENOMIC DNA]</scope>
    <source>
        <strain evidence="4 5">NEAU-H7</strain>
    </source>
</reference>
<dbReference type="PRINTS" id="PR00145">
    <property type="entry name" value="ARGSUCLYASE"/>
</dbReference>
<dbReference type="InterPro" id="IPR020557">
    <property type="entry name" value="Fumarate_lyase_CS"/>
</dbReference>
<feature type="domain" description="Fumarate lyase N-terminal" evidence="3">
    <location>
        <begin position="78"/>
        <end position="289"/>
    </location>
</feature>
<evidence type="ECO:0000259" key="3">
    <source>
        <dbReference type="Pfam" id="PF00206"/>
    </source>
</evidence>
<dbReference type="SUPFAM" id="SSF48557">
    <property type="entry name" value="L-aspartase-like"/>
    <property type="match status" value="1"/>
</dbReference>
<keyword evidence="5" id="KW-1185">Reference proteome</keyword>
<dbReference type="Pfam" id="PF00206">
    <property type="entry name" value="Lyase_1"/>
    <property type="match status" value="1"/>
</dbReference>
<dbReference type="InterPro" id="IPR000362">
    <property type="entry name" value="Fumarate_lyase_fam"/>
</dbReference>
<accession>A0ABS3UQQ6</accession>
<dbReference type="EMBL" id="JAGFNS010000019">
    <property type="protein sequence ID" value="MBO3741115.1"/>
    <property type="molecule type" value="Genomic_DNA"/>
</dbReference>
<comment type="similarity">
    <text evidence="2">Belongs to the class-II fumarase/aspartase family.</text>
</comment>
<evidence type="ECO:0000256" key="1">
    <source>
        <dbReference type="ARBA" id="ARBA00023239"/>
    </source>
</evidence>
<evidence type="ECO:0000256" key="2">
    <source>
        <dbReference type="ARBA" id="ARBA00034772"/>
    </source>
</evidence>
<evidence type="ECO:0000313" key="4">
    <source>
        <dbReference type="EMBL" id="MBO3741115.1"/>
    </source>
</evidence>
<dbReference type="Proteomes" id="UP000679690">
    <property type="component" value="Unassembled WGS sequence"/>
</dbReference>
<proteinExistence type="inferred from homology"/>
<dbReference type="PROSITE" id="PS00163">
    <property type="entry name" value="FUMARATE_LYASES"/>
    <property type="match status" value="1"/>
</dbReference>
<dbReference type="PRINTS" id="PR00149">
    <property type="entry name" value="FUMRATELYASE"/>
</dbReference>
<keyword evidence="1" id="KW-0456">Lyase</keyword>
<evidence type="ECO:0000313" key="5">
    <source>
        <dbReference type="Proteomes" id="UP000679690"/>
    </source>
</evidence>